<evidence type="ECO:0000256" key="2">
    <source>
        <dbReference type="ARBA" id="ARBA00009759"/>
    </source>
</evidence>
<evidence type="ECO:0000313" key="8">
    <source>
        <dbReference type="Proteomes" id="UP000029981"/>
    </source>
</evidence>
<reference evidence="7 8" key="1">
    <citation type="journal article" date="2009" name="Nat. Genet.">
        <title>The genome of the cucumber, Cucumis sativus L.</title>
        <authorList>
            <person name="Huang S."/>
            <person name="Li R."/>
            <person name="Zhang Z."/>
            <person name="Li L."/>
            <person name="Gu X."/>
            <person name="Fan W."/>
            <person name="Lucas W.J."/>
            <person name="Wang X."/>
            <person name="Xie B."/>
            <person name="Ni P."/>
            <person name="Ren Y."/>
            <person name="Zhu H."/>
            <person name="Li J."/>
            <person name="Lin K."/>
            <person name="Jin W."/>
            <person name="Fei Z."/>
            <person name="Li G."/>
            <person name="Staub J."/>
            <person name="Kilian A."/>
            <person name="van der Vossen E.A."/>
            <person name="Wu Y."/>
            <person name="Guo J."/>
            <person name="He J."/>
            <person name="Jia Z."/>
            <person name="Ren Y."/>
            <person name="Tian G."/>
            <person name="Lu Y."/>
            <person name="Ruan J."/>
            <person name="Qian W."/>
            <person name="Wang M."/>
            <person name="Huang Q."/>
            <person name="Li B."/>
            <person name="Xuan Z."/>
            <person name="Cao J."/>
            <person name="Asan"/>
            <person name="Wu Z."/>
            <person name="Zhang J."/>
            <person name="Cai Q."/>
            <person name="Bai Y."/>
            <person name="Zhao B."/>
            <person name="Han Y."/>
            <person name="Li Y."/>
            <person name="Li X."/>
            <person name="Wang S."/>
            <person name="Shi Q."/>
            <person name="Liu S."/>
            <person name="Cho W.K."/>
            <person name="Kim J.Y."/>
            <person name="Xu Y."/>
            <person name="Heller-Uszynska K."/>
            <person name="Miao H."/>
            <person name="Cheng Z."/>
            <person name="Zhang S."/>
            <person name="Wu J."/>
            <person name="Yang Y."/>
            <person name="Kang H."/>
            <person name="Li M."/>
            <person name="Liang H."/>
            <person name="Ren X."/>
            <person name="Shi Z."/>
            <person name="Wen M."/>
            <person name="Jian M."/>
            <person name="Yang H."/>
            <person name="Zhang G."/>
            <person name="Yang Z."/>
            <person name="Chen R."/>
            <person name="Liu S."/>
            <person name="Li J."/>
            <person name="Ma L."/>
            <person name="Liu H."/>
            <person name="Zhou Y."/>
            <person name="Zhao J."/>
            <person name="Fang X."/>
            <person name="Li G."/>
            <person name="Fang L."/>
            <person name="Li Y."/>
            <person name="Liu D."/>
            <person name="Zheng H."/>
            <person name="Zhang Y."/>
            <person name="Qin N."/>
            <person name="Li Z."/>
            <person name="Yang G."/>
            <person name="Yang S."/>
            <person name="Bolund L."/>
            <person name="Kristiansen K."/>
            <person name="Zheng H."/>
            <person name="Li S."/>
            <person name="Zhang X."/>
            <person name="Yang H."/>
            <person name="Wang J."/>
            <person name="Sun R."/>
            <person name="Zhang B."/>
            <person name="Jiang S."/>
            <person name="Wang J."/>
            <person name="Du Y."/>
            <person name="Li S."/>
        </authorList>
    </citation>
    <scope>NUCLEOTIDE SEQUENCE [LARGE SCALE GENOMIC DNA]</scope>
    <source>
        <strain evidence="8">cv. 9930</strain>
    </source>
</reference>
<dbReference type="STRING" id="3659.A0A0A0KXP9"/>
<accession>A0A0A0KXP9</accession>
<dbReference type="Gramene" id="KGN53619">
    <property type="protein sequence ID" value="KGN53619"/>
    <property type="gene ID" value="Csa_4G090870"/>
</dbReference>
<dbReference type="PANTHER" id="PTHR43200:SF6">
    <property type="entry name" value="3'(2'),5'-BISPHOSPHATE NUCLEOTIDASE"/>
    <property type="match status" value="1"/>
</dbReference>
<dbReference type="GO" id="GO:0046872">
    <property type="term" value="F:metal ion binding"/>
    <property type="evidence" value="ECO:0007669"/>
    <property type="project" value="UniProtKB-KW"/>
</dbReference>
<evidence type="ECO:0000313" key="7">
    <source>
        <dbReference type="EMBL" id="KGN53619.1"/>
    </source>
</evidence>
<evidence type="ECO:0000256" key="3">
    <source>
        <dbReference type="ARBA" id="ARBA00022723"/>
    </source>
</evidence>
<feature type="signal peptide" evidence="6">
    <location>
        <begin position="1"/>
        <end position="15"/>
    </location>
</feature>
<name>A0A0A0KXP9_CUCSA</name>
<dbReference type="SUPFAM" id="SSF56655">
    <property type="entry name" value="Carbohydrate phosphatase"/>
    <property type="match status" value="1"/>
</dbReference>
<evidence type="ECO:0000256" key="1">
    <source>
        <dbReference type="ARBA" id="ARBA00001946"/>
    </source>
</evidence>
<dbReference type="EMBL" id="CM002925">
    <property type="protein sequence ID" value="KGN53619.1"/>
    <property type="molecule type" value="Genomic_DNA"/>
</dbReference>
<keyword evidence="6" id="KW-0732">Signal</keyword>
<dbReference type="Proteomes" id="UP000029981">
    <property type="component" value="Chromosome 4"/>
</dbReference>
<evidence type="ECO:0000256" key="5">
    <source>
        <dbReference type="ARBA" id="ARBA00022842"/>
    </source>
</evidence>
<dbReference type="GO" id="GO:0016791">
    <property type="term" value="F:phosphatase activity"/>
    <property type="evidence" value="ECO:0007669"/>
    <property type="project" value="UniProtKB-ARBA"/>
</dbReference>
<gene>
    <name evidence="7" type="ORF">Csa_4G090870</name>
</gene>
<evidence type="ECO:0000256" key="6">
    <source>
        <dbReference type="SAM" id="SignalP"/>
    </source>
</evidence>
<reference evidence="7 8" key="3">
    <citation type="journal article" date="2010" name="BMC Genomics">
        <title>Transcriptome sequencing and comparative analysis of cucumber flowers with different sex types.</title>
        <authorList>
            <person name="Guo S."/>
            <person name="Zheng Y."/>
            <person name="Joung J.G."/>
            <person name="Liu S."/>
            <person name="Zhang Z."/>
            <person name="Crasta O.R."/>
            <person name="Sobral B.W."/>
            <person name="Xu Y."/>
            <person name="Huang S."/>
            <person name="Fei Z."/>
        </authorList>
    </citation>
    <scope>NUCLEOTIDE SEQUENCE [LARGE SCALE GENOMIC DNA]</scope>
    <source>
        <strain evidence="8">cv. 9930</strain>
    </source>
</reference>
<comment type="cofactor">
    <cofactor evidence="1">
        <name>Mg(2+)</name>
        <dbReference type="ChEBI" id="CHEBI:18420"/>
    </cofactor>
</comment>
<sequence>MTFFFWLKILTEAGGVVTDAAGNALDFSKGRYLDLYKGIIVTNQRLMPSLLKAVPEALQQTSSSTL</sequence>
<evidence type="ECO:0008006" key="9">
    <source>
        <dbReference type="Google" id="ProtNLM"/>
    </source>
</evidence>
<dbReference type="PANTHER" id="PTHR43200">
    <property type="entry name" value="PHOSPHATASE"/>
    <property type="match status" value="1"/>
</dbReference>
<comment type="similarity">
    <text evidence="2">Belongs to the inositol monophosphatase superfamily.</text>
</comment>
<keyword evidence="3" id="KW-0479">Metal-binding</keyword>
<protein>
    <recommendedName>
        <fullName evidence="9">Inositol monophosphatase</fullName>
    </recommendedName>
</protein>
<dbReference type="AlphaFoldDB" id="A0A0A0KXP9"/>
<evidence type="ECO:0000256" key="4">
    <source>
        <dbReference type="ARBA" id="ARBA00022801"/>
    </source>
</evidence>
<reference evidence="7 8" key="4">
    <citation type="journal article" date="2011" name="BMC Genomics">
        <title>RNA-Seq improves annotation of protein-coding genes in the cucumber genome.</title>
        <authorList>
            <person name="Li Z."/>
            <person name="Zhang Z."/>
            <person name="Yan P."/>
            <person name="Huang S."/>
            <person name="Fei Z."/>
            <person name="Lin K."/>
        </authorList>
    </citation>
    <scope>NUCLEOTIDE SEQUENCE [LARGE SCALE GENOMIC DNA]</scope>
    <source>
        <strain evidence="8">cv. 9930</strain>
    </source>
</reference>
<proteinExistence type="inferred from homology"/>
<reference evidence="7 8" key="2">
    <citation type="journal article" date="2009" name="PLoS ONE">
        <title>An integrated genetic and cytogenetic map of the cucumber genome.</title>
        <authorList>
            <person name="Ren Y."/>
            <person name="Zhang Z."/>
            <person name="Liu J."/>
            <person name="Staub J.E."/>
            <person name="Han Y."/>
            <person name="Cheng Z."/>
            <person name="Li X."/>
            <person name="Lu J."/>
            <person name="Miao H."/>
            <person name="Kang H."/>
            <person name="Xie B."/>
            <person name="Gu X."/>
            <person name="Wang X."/>
            <person name="Du Y."/>
            <person name="Jin W."/>
            <person name="Huang S."/>
        </authorList>
    </citation>
    <scope>NUCLEOTIDE SEQUENCE [LARGE SCALE GENOMIC DNA]</scope>
    <source>
        <strain evidence="8">cv. 9930</strain>
    </source>
</reference>
<dbReference type="Gene3D" id="3.40.190.80">
    <property type="match status" value="1"/>
</dbReference>
<keyword evidence="8" id="KW-1185">Reference proteome</keyword>
<keyword evidence="5" id="KW-0460">Magnesium</keyword>
<keyword evidence="4" id="KW-0378">Hydrolase</keyword>
<dbReference type="InterPro" id="IPR051090">
    <property type="entry name" value="Inositol_monoP_superfamily"/>
</dbReference>
<feature type="chain" id="PRO_5012316892" description="Inositol monophosphatase" evidence="6">
    <location>
        <begin position="16"/>
        <end position="66"/>
    </location>
</feature>
<organism evidence="7 8">
    <name type="scientific">Cucumis sativus</name>
    <name type="common">Cucumber</name>
    <dbReference type="NCBI Taxonomy" id="3659"/>
    <lineage>
        <taxon>Eukaryota</taxon>
        <taxon>Viridiplantae</taxon>
        <taxon>Streptophyta</taxon>
        <taxon>Embryophyta</taxon>
        <taxon>Tracheophyta</taxon>
        <taxon>Spermatophyta</taxon>
        <taxon>Magnoliopsida</taxon>
        <taxon>eudicotyledons</taxon>
        <taxon>Gunneridae</taxon>
        <taxon>Pentapetalae</taxon>
        <taxon>rosids</taxon>
        <taxon>fabids</taxon>
        <taxon>Cucurbitales</taxon>
        <taxon>Cucurbitaceae</taxon>
        <taxon>Benincaseae</taxon>
        <taxon>Cucumis</taxon>
    </lineage>
</organism>